<accession>A0A815CMT5</accession>
<dbReference type="Proteomes" id="UP000663870">
    <property type="component" value="Unassembled WGS sequence"/>
</dbReference>
<evidence type="ECO:0000313" key="1">
    <source>
        <dbReference type="EMBL" id="CAF1285763.1"/>
    </source>
</evidence>
<dbReference type="AlphaFoldDB" id="A0A815CMT5"/>
<evidence type="ECO:0000313" key="2">
    <source>
        <dbReference type="Proteomes" id="UP000663870"/>
    </source>
</evidence>
<comment type="caution">
    <text evidence="1">The sequence shown here is derived from an EMBL/GenBank/DDBJ whole genome shotgun (WGS) entry which is preliminary data.</text>
</comment>
<name>A0A815CMT5_9BILA</name>
<keyword evidence="2" id="KW-1185">Reference proteome</keyword>
<sequence length="345" mass="40183">MDEIEIALQYAKEKKIARYKKEKLRRYKARLNSRFNFNSTNSLETEQSITKKFTLMKLPSHNEKDFIEIDVSCGPTESLDTNGQITDNINQLCTTSDILDFSDLVPYQEKKNSHLHQYTSVSCFLFSHNLIDFIRKANISKTHAEHLINLIQSVLPQPNTLPDDYAGILNLLSVENLFIKRLICLNCKTDLAFNLKNCPKCTNNHQQRLAIVHDALQDIMFTRIYDRLRSNIDLYREKFQKQSIDDETNDIVFNQNYKKMCDCINYPFISIILHIDGINLSESSNQTLWVLSCSIIEVPPALRVRRQNNLILSMWTATEQPIIELWLDRCFKQLANLKLRGKSDI</sequence>
<gene>
    <name evidence="1" type="ORF">JXQ802_LOCUS28727</name>
</gene>
<proteinExistence type="predicted"/>
<dbReference type="EMBL" id="CAJNOL010001093">
    <property type="protein sequence ID" value="CAF1285763.1"/>
    <property type="molecule type" value="Genomic_DNA"/>
</dbReference>
<reference evidence="1" key="1">
    <citation type="submission" date="2021-02" db="EMBL/GenBank/DDBJ databases">
        <authorList>
            <person name="Nowell W R."/>
        </authorList>
    </citation>
    <scope>NUCLEOTIDE SEQUENCE</scope>
</reference>
<protein>
    <submittedName>
        <fullName evidence="1">Uncharacterized protein</fullName>
    </submittedName>
</protein>
<organism evidence="1 2">
    <name type="scientific">Rotaria sordida</name>
    <dbReference type="NCBI Taxonomy" id="392033"/>
    <lineage>
        <taxon>Eukaryota</taxon>
        <taxon>Metazoa</taxon>
        <taxon>Spiralia</taxon>
        <taxon>Gnathifera</taxon>
        <taxon>Rotifera</taxon>
        <taxon>Eurotatoria</taxon>
        <taxon>Bdelloidea</taxon>
        <taxon>Philodinida</taxon>
        <taxon>Philodinidae</taxon>
        <taxon>Rotaria</taxon>
    </lineage>
</organism>